<dbReference type="RefSeq" id="WP_245696019.1">
    <property type="nucleotide sequence ID" value="NZ_FNCL01000003.1"/>
</dbReference>
<gene>
    <name evidence="2" type="ORF">SAMN04488050_103114</name>
</gene>
<keyword evidence="3" id="KW-1185">Reference proteome</keyword>
<proteinExistence type="predicted"/>
<sequence length="78" mass="8137">MTSNVRAAALFLLAFVIAMPDPASAYIGPGAGLGAIAVTLAILLGVLLLLVGLVWYPLKRMLRNRAAARGDTASDTRK</sequence>
<reference evidence="3" key="1">
    <citation type="submission" date="2016-10" db="EMBL/GenBank/DDBJ databases">
        <authorList>
            <person name="Varghese N."/>
            <person name="Submissions S."/>
        </authorList>
    </citation>
    <scope>NUCLEOTIDE SEQUENCE [LARGE SCALE GENOMIC DNA]</scope>
    <source>
        <strain evidence="3">DSM 26894</strain>
    </source>
</reference>
<accession>A0A1I6RIQ7</accession>
<dbReference type="Proteomes" id="UP000199392">
    <property type="component" value="Unassembled WGS sequence"/>
</dbReference>
<dbReference type="STRING" id="311180.SAMN04488050_103114"/>
<keyword evidence="1" id="KW-0472">Membrane</keyword>
<evidence type="ECO:0000313" key="2">
    <source>
        <dbReference type="EMBL" id="SFS64526.1"/>
    </source>
</evidence>
<evidence type="ECO:0000256" key="1">
    <source>
        <dbReference type="SAM" id="Phobius"/>
    </source>
</evidence>
<feature type="transmembrane region" description="Helical" evidence="1">
    <location>
        <begin position="35"/>
        <end position="56"/>
    </location>
</feature>
<name>A0A1I6RIQ7_9RHOB</name>
<dbReference type="EMBL" id="FOZW01000003">
    <property type="protein sequence ID" value="SFS64526.1"/>
    <property type="molecule type" value="Genomic_DNA"/>
</dbReference>
<dbReference type="AlphaFoldDB" id="A0A1I6RIQ7"/>
<protein>
    <submittedName>
        <fullName evidence="2">Uncharacterized protein</fullName>
    </submittedName>
</protein>
<keyword evidence="1" id="KW-1133">Transmembrane helix</keyword>
<organism evidence="2 3">
    <name type="scientific">Alloyangia pacifica</name>
    <dbReference type="NCBI Taxonomy" id="311180"/>
    <lineage>
        <taxon>Bacteria</taxon>
        <taxon>Pseudomonadati</taxon>
        <taxon>Pseudomonadota</taxon>
        <taxon>Alphaproteobacteria</taxon>
        <taxon>Rhodobacterales</taxon>
        <taxon>Roseobacteraceae</taxon>
        <taxon>Alloyangia</taxon>
    </lineage>
</organism>
<evidence type="ECO:0000313" key="3">
    <source>
        <dbReference type="Proteomes" id="UP000199392"/>
    </source>
</evidence>
<keyword evidence="1" id="KW-0812">Transmembrane</keyword>